<keyword evidence="2" id="KW-1185">Reference proteome</keyword>
<evidence type="ECO:0000313" key="1">
    <source>
        <dbReference type="EMBL" id="KAJ4425381.1"/>
    </source>
</evidence>
<sequence length="276" mass="31324">MCRSSIAVKSHIKRKEGLQLLKDSSEEEEESAIHEENVSNENVMMRNQILNKKLLCCEWNLLDQHMPGVKVEYVDQSHDLTSEVKLEDDPGPNSFPVVEREPENSQISTNEYNILGRDNARGVAVTPPRKKMCGIQSTLQKSVVHVYNKLKKEDNEEGIMLTETAITTRIGQLLGLGLTTATKVINSHKGTPLVTPGKHRLRKHPVTDADDFTKDAIARFIYDKLHKGEVLTAAKVLEHMNDDYETYLFRVSLSSVKKILKEMKFLWSKGDPYTHV</sequence>
<accession>A0ABQ8RUK0</accession>
<proteinExistence type="predicted"/>
<protein>
    <submittedName>
        <fullName evidence="1">Uncharacterized protein</fullName>
    </submittedName>
</protein>
<organism evidence="1 2">
    <name type="scientific">Periplaneta americana</name>
    <name type="common">American cockroach</name>
    <name type="synonym">Blatta americana</name>
    <dbReference type="NCBI Taxonomy" id="6978"/>
    <lineage>
        <taxon>Eukaryota</taxon>
        <taxon>Metazoa</taxon>
        <taxon>Ecdysozoa</taxon>
        <taxon>Arthropoda</taxon>
        <taxon>Hexapoda</taxon>
        <taxon>Insecta</taxon>
        <taxon>Pterygota</taxon>
        <taxon>Neoptera</taxon>
        <taxon>Polyneoptera</taxon>
        <taxon>Dictyoptera</taxon>
        <taxon>Blattodea</taxon>
        <taxon>Blattoidea</taxon>
        <taxon>Blattidae</taxon>
        <taxon>Blattinae</taxon>
        <taxon>Periplaneta</taxon>
    </lineage>
</organism>
<evidence type="ECO:0000313" key="2">
    <source>
        <dbReference type="Proteomes" id="UP001148838"/>
    </source>
</evidence>
<comment type="caution">
    <text evidence="1">The sequence shown here is derived from an EMBL/GenBank/DDBJ whole genome shotgun (WGS) entry which is preliminary data.</text>
</comment>
<name>A0ABQ8RUK0_PERAM</name>
<dbReference type="EMBL" id="JAJSOF020000043">
    <property type="protein sequence ID" value="KAJ4425381.1"/>
    <property type="molecule type" value="Genomic_DNA"/>
</dbReference>
<dbReference type="Proteomes" id="UP001148838">
    <property type="component" value="Unassembled WGS sequence"/>
</dbReference>
<gene>
    <name evidence="1" type="ORF">ANN_27996</name>
</gene>
<reference evidence="1 2" key="1">
    <citation type="journal article" date="2022" name="Allergy">
        <title>Genome assembly and annotation of Periplaneta americana reveal a comprehensive cockroach allergen profile.</title>
        <authorList>
            <person name="Wang L."/>
            <person name="Xiong Q."/>
            <person name="Saelim N."/>
            <person name="Wang L."/>
            <person name="Nong W."/>
            <person name="Wan A.T."/>
            <person name="Shi M."/>
            <person name="Liu X."/>
            <person name="Cao Q."/>
            <person name="Hui J.H.L."/>
            <person name="Sookrung N."/>
            <person name="Leung T.F."/>
            <person name="Tungtrongchitr A."/>
            <person name="Tsui S.K.W."/>
        </authorList>
    </citation>
    <scope>NUCLEOTIDE SEQUENCE [LARGE SCALE GENOMIC DNA]</scope>
    <source>
        <strain evidence="1">PWHHKU_190912</strain>
    </source>
</reference>